<feature type="transmembrane region" description="Helical" evidence="10">
    <location>
        <begin position="55"/>
        <end position="72"/>
    </location>
</feature>
<evidence type="ECO:0000256" key="3">
    <source>
        <dbReference type="ARBA" id="ARBA00022475"/>
    </source>
</evidence>
<keyword evidence="5 10" id="KW-0812">Transmembrane</keyword>
<evidence type="ECO:0000313" key="11">
    <source>
        <dbReference type="EMBL" id="ADI18126.1"/>
    </source>
</evidence>
<keyword evidence="8 9" id="KW-0012">Acyltransferase</keyword>
<protein>
    <submittedName>
        <fullName evidence="11">Predicted membrane protein involved in d-alanine export</fullName>
    </submittedName>
</protein>
<feature type="transmembrane region" description="Helical" evidence="10">
    <location>
        <begin position="451"/>
        <end position="467"/>
    </location>
</feature>
<sequence>MLFNSIEYIFVFFPLMMGGSILVRWLWQGRDLGAKISFLLLGSFFFYSWWNPSYFPVLLGSILVNYFIHGKIIEASPGSKIAKIWLIAGLVFNLGLLGFFKYLAFSTEVLMELFGIRFGAHFDDFTSNIILPLAISFFTFQQIAFLVDSHKREVGRVKFSHYALFVSFFPQLIAGPIVHYSKTLPQFKQMGSSDYKLLVRGATLFSLGLFKKVVLADSYSPIVHEFYSNPGSFDPAYAWIGTIAYSLQLYFDFSGYCDMAIGSALFFGIRLPANFNSPYRATSLQDFWRRWHITLSSFLRDYVYIPLGGSRNGFHRTVINVILTFALGGIWHGAGWVFLFWGLGNGFFIVLELVGKKYLSIRVDKKIRRIYTLFLVNLLWIPFRSQNVADVATILKMLGESLVNISETAAALLSMNGYIAIFLAIGVTLTQLPWNTTIFFEREPSWNSRKLTLASGIAFGICLMFLSRKSDFLYFQF</sequence>
<keyword evidence="4 9" id="KW-0808">Transferase</keyword>
<comment type="similarity">
    <text evidence="2 9">Belongs to the membrane-bound acyltransferase family.</text>
</comment>
<organism evidence="11">
    <name type="scientific">uncultured Verrucomicrobiales bacterium HF0200_39L05</name>
    <dbReference type="NCBI Taxonomy" id="710997"/>
    <lineage>
        <taxon>Bacteria</taxon>
        <taxon>Pseudomonadati</taxon>
        <taxon>Verrucomicrobiota</taxon>
        <taxon>Verrucomicrobiia</taxon>
        <taxon>Verrucomicrobiales</taxon>
        <taxon>environmental samples</taxon>
    </lineage>
</organism>
<evidence type="ECO:0000256" key="8">
    <source>
        <dbReference type="ARBA" id="ARBA00023315"/>
    </source>
</evidence>
<feature type="transmembrane region" description="Helical" evidence="10">
    <location>
        <begin position="125"/>
        <end position="147"/>
    </location>
</feature>
<feature type="transmembrane region" description="Helical" evidence="10">
    <location>
        <begin position="159"/>
        <end position="177"/>
    </location>
</feature>
<dbReference type="GO" id="GO:0042121">
    <property type="term" value="P:alginic acid biosynthetic process"/>
    <property type="evidence" value="ECO:0007669"/>
    <property type="project" value="InterPro"/>
</dbReference>
<dbReference type="InterPro" id="IPR004299">
    <property type="entry name" value="MBOAT_fam"/>
</dbReference>
<feature type="transmembrane region" description="Helical" evidence="10">
    <location>
        <begin position="409"/>
        <end position="430"/>
    </location>
</feature>
<dbReference type="PIRSF" id="PIRSF500217">
    <property type="entry name" value="AlgI"/>
    <property type="match status" value="1"/>
</dbReference>
<name>E0XUN5_9BACT</name>
<keyword evidence="6 10" id="KW-1133">Transmembrane helix</keyword>
<dbReference type="PIRSF" id="PIRSF016636">
    <property type="entry name" value="AlgI_DltB"/>
    <property type="match status" value="1"/>
</dbReference>
<reference evidence="11" key="1">
    <citation type="journal article" date="2011" name="Environ. Microbiol.">
        <title>Time-series analyses of Monterey Bay coastal microbial picoplankton using a 'genome proxy' microarray.</title>
        <authorList>
            <person name="Rich V.I."/>
            <person name="Pham V.D."/>
            <person name="Eppley J."/>
            <person name="Shi Y."/>
            <person name="DeLong E.F."/>
        </authorList>
    </citation>
    <scope>NUCLEOTIDE SEQUENCE</scope>
</reference>
<evidence type="ECO:0000256" key="4">
    <source>
        <dbReference type="ARBA" id="ARBA00022679"/>
    </source>
</evidence>
<evidence type="ECO:0000256" key="10">
    <source>
        <dbReference type="SAM" id="Phobius"/>
    </source>
</evidence>
<dbReference type="EMBL" id="GU474882">
    <property type="protein sequence ID" value="ADI18126.1"/>
    <property type="molecule type" value="Genomic_DNA"/>
</dbReference>
<evidence type="ECO:0000256" key="5">
    <source>
        <dbReference type="ARBA" id="ARBA00022692"/>
    </source>
</evidence>
<dbReference type="InterPro" id="IPR024194">
    <property type="entry name" value="Ac/AlaTfrase_AlgI/DltB"/>
</dbReference>
<dbReference type="PANTHER" id="PTHR13285">
    <property type="entry name" value="ACYLTRANSFERASE"/>
    <property type="match status" value="1"/>
</dbReference>
<accession>E0XUN5</accession>
<dbReference type="InterPro" id="IPR028362">
    <property type="entry name" value="AlgI"/>
</dbReference>
<dbReference type="GO" id="GO:0005886">
    <property type="term" value="C:plasma membrane"/>
    <property type="evidence" value="ECO:0007669"/>
    <property type="project" value="UniProtKB-SubCell"/>
</dbReference>
<comment type="subcellular location">
    <subcellularLocation>
        <location evidence="1">Cell membrane</location>
        <topology evidence="1">Multi-pass membrane protein</topology>
    </subcellularLocation>
</comment>
<evidence type="ECO:0000256" key="6">
    <source>
        <dbReference type="ARBA" id="ARBA00022989"/>
    </source>
</evidence>
<feature type="transmembrane region" description="Helical" evidence="10">
    <location>
        <begin position="6"/>
        <end position="27"/>
    </location>
</feature>
<dbReference type="Pfam" id="PF03062">
    <property type="entry name" value="MBOAT"/>
    <property type="match status" value="1"/>
</dbReference>
<keyword evidence="7 9" id="KW-0472">Membrane</keyword>
<evidence type="ECO:0000256" key="1">
    <source>
        <dbReference type="ARBA" id="ARBA00004651"/>
    </source>
</evidence>
<evidence type="ECO:0000256" key="7">
    <source>
        <dbReference type="ARBA" id="ARBA00023136"/>
    </source>
</evidence>
<evidence type="ECO:0000256" key="9">
    <source>
        <dbReference type="PIRNR" id="PIRNR016636"/>
    </source>
</evidence>
<keyword evidence="3 9" id="KW-1003">Cell membrane</keyword>
<dbReference type="PANTHER" id="PTHR13285:SF23">
    <property type="entry name" value="TEICHOIC ACID D-ALANYLTRANSFERASE"/>
    <property type="match status" value="1"/>
</dbReference>
<dbReference type="GO" id="GO:0016746">
    <property type="term" value="F:acyltransferase activity"/>
    <property type="evidence" value="ECO:0007669"/>
    <property type="project" value="UniProtKB-KW"/>
</dbReference>
<dbReference type="InterPro" id="IPR051085">
    <property type="entry name" value="MB_O-acyltransferase"/>
</dbReference>
<dbReference type="AlphaFoldDB" id="E0XUN5"/>
<feature type="transmembrane region" description="Helical" evidence="10">
    <location>
        <begin position="371"/>
        <end position="389"/>
    </location>
</feature>
<feature type="transmembrane region" description="Helical" evidence="10">
    <location>
        <begin position="340"/>
        <end position="359"/>
    </location>
</feature>
<feature type="transmembrane region" description="Helical" evidence="10">
    <location>
        <begin position="84"/>
        <end position="105"/>
    </location>
</feature>
<proteinExistence type="inferred from homology"/>
<evidence type="ECO:0000256" key="2">
    <source>
        <dbReference type="ARBA" id="ARBA00010323"/>
    </source>
</evidence>